<feature type="domain" description="ABC transporter" evidence="4">
    <location>
        <begin position="82"/>
        <end position="190"/>
    </location>
</feature>
<name>A0A2J8A063_9CHLO</name>
<accession>A0A2J8A063</accession>
<keyword evidence="3" id="KW-0812">Transmembrane</keyword>
<dbReference type="GO" id="GO:0016887">
    <property type="term" value="F:ATP hydrolysis activity"/>
    <property type="evidence" value="ECO:0007669"/>
    <property type="project" value="InterPro"/>
</dbReference>
<evidence type="ECO:0000313" key="6">
    <source>
        <dbReference type="Proteomes" id="UP000236333"/>
    </source>
</evidence>
<evidence type="ECO:0000256" key="1">
    <source>
        <dbReference type="ARBA" id="ARBA00022448"/>
    </source>
</evidence>
<dbReference type="AlphaFoldDB" id="A0A2J8A063"/>
<evidence type="ECO:0000259" key="4">
    <source>
        <dbReference type="Pfam" id="PF00005"/>
    </source>
</evidence>
<evidence type="ECO:0000256" key="2">
    <source>
        <dbReference type="SAM" id="MobiDB-lite"/>
    </source>
</evidence>
<comment type="caution">
    <text evidence="5">The sequence shown here is derived from an EMBL/GenBank/DDBJ whole genome shotgun (WGS) entry which is preliminary data.</text>
</comment>
<dbReference type="PANTHER" id="PTHR19241">
    <property type="entry name" value="ATP-BINDING CASSETTE TRANSPORTER"/>
    <property type="match status" value="1"/>
</dbReference>
<gene>
    <name evidence="5" type="ORF">TSOC_007782</name>
</gene>
<evidence type="ECO:0000313" key="5">
    <source>
        <dbReference type="EMBL" id="PNH05921.1"/>
    </source>
</evidence>
<dbReference type="InterPro" id="IPR027417">
    <property type="entry name" value="P-loop_NTPase"/>
</dbReference>
<feature type="transmembrane region" description="Helical" evidence="3">
    <location>
        <begin position="211"/>
        <end position="235"/>
    </location>
</feature>
<dbReference type="InterPro" id="IPR003439">
    <property type="entry name" value="ABC_transporter-like_ATP-bd"/>
</dbReference>
<organism evidence="5 6">
    <name type="scientific">Tetrabaena socialis</name>
    <dbReference type="NCBI Taxonomy" id="47790"/>
    <lineage>
        <taxon>Eukaryota</taxon>
        <taxon>Viridiplantae</taxon>
        <taxon>Chlorophyta</taxon>
        <taxon>core chlorophytes</taxon>
        <taxon>Chlorophyceae</taxon>
        <taxon>CS clade</taxon>
        <taxon>Chlamydomonadales</taxon>
        <taxon>Tetrabaenaceae</taxon>
        <taxon>Tetrabaena</taxon>
    </lineage>
</organism>
<sequence length="240" mass="26008">MSEPPRSAGRSVPDVDGGLAMRPPSGGGASASTSSSGAGGEHFAVKRPASTNLGSSGLRILMKDLSYHVPSNSQKGQRAYLLKDVSAYLEPGQMTALMGPSGSGKTTLLDLLAGRKTVGKTEGHLSFGGAQPTKQFLRRYTGYVEQFDTLLGELTVREMLLYTAELKRPTSEPLEEKRREVGAGKEHDRRASCGSDATILEYYSLKGEDKWAYIGYLSIFWIVFASLALLALTYVRHQKR</sequence>
<dbReference type="OrthoDB" id="66620at2759"/>
<keyword evidence="3" id="KW-1133">Transmembrane helix</keyword>
<dbReference type="Proteomes" id="UP000236333">
    <property type="component" value="Unassembled WGS sequence"/>
</dbReference>
<dbReference type="Gene3D" id="3.40.50.300">
    <property type="entry name" value="P-loop containing nucleotide triphosphate hydrolases"/>
    <property type="match status" value="1"/>
</dbReference>
<dbReference type="Pfam" id="PF00005">
    <property type="entry name" value="ABC_tran"/>
    <property type="match status" value="1"/>
</dbReference>
<reference evidence="5 6" key="1">
    <citation type="journal article" date="2017" name="Mol. Biol. Evol.">
        <title>The 4-celled Tetrabaena socialis nuclear genome reveals the essential components for genetic control of cell number at the origin of multicellularity in the volvocine lineage.</title>
        <authorList>
            <person name="Featherston J."/>
            <person name="Arakaki Y."/>
            <person name="Hanschen E.R."/>
            <person name="Ferris P.J."/>
            <person name="Michod R.E."/>
            <person name="Olson B.J.S.C."/>
            <person name="Nozaki H."/>
            <person name="Durand P.M."/>
        </authorList>
    </citation>
    <scope>NUCLEOTIDE SEQUENCE [LARGE SCALE GENOMIC DNA]</scope>
    <source>
        <strain evidence="5 6">NIES-571</strain>
    </source>
</reference>
<protein>
    <submittedName>
        <fullName evidence="5">ABC transporter G family member 18</fullName>
    </submittedName>
</protein>
<keyword evidence="1" id="KW-0813">Transport</keyword>
<dbReference type="GO" id="GO:0005524">
    <property type="term" value="F:ATP binding"/>
    <property type="evidence" value="ECO:0007669"/>
    <property type="project" value="InterPro"/>
</dbReference>
<keyword evidence="3" id="KW-0472">Membrane</keyword>
<feature type="region of interest" description="Disordered" evidence="2">
    <location>
        <begin position="1"/>
        <end position="49"/>
    </location>
</feature>
<dbReference type="EMBL" id="PGGS01000271">
    <property type="protein sequence ID" value="PNH05921.1"/>
    <property type="molecule type" value="Genomic_DNA"/>
</dbReference>
<proteinExistence type="predicted"/>
<dbReference type="SUPFAM" id="SSF52540">
    <property type="entry name" value="P-loop containing nucleoside triphosphate hydrolases"/>
    <property type="match status" value="1"/>
</dbReference>
<keyword evidence="6" id="KW-1185">Reference proteome</keyword>
<evidence type="ECO:0000256" key="3">
    <source>
        <dbReference type="SAM" id="Phobius"/>
    </source>
</evidence>